<evidence type="ECO:0000313" key="1">
    <source>
        <dbReference type="EMBL" id="ERT08531.1"/>
    </source>
</evidence>
<dbReference type="EMBL" id="AUZM01000010">
    <property type="protein sequence ID" value="ERT08531.1"/>
    <property type="molecule type" value="Genomic_DNA"/>
</dbReference>
<gene>
    <name evidence="1" type="ORF">M595_1492</name>
</gene>
<comment type="caution">
    <text evidence="1">The sequence shown here is derived from an EMBL/GenBank/DDBJ whole genome shotgun (WGS) entry which is preliminary data.</text>
</comment>
<organism evidence="1 2">
    <name type="scientific">Lyngbya aestuarii BL J</name>
    <dbReference type="NCBI Taxonomy" id="1348334"/>
    <lineage>
        <taxon>Bacteria</taxon>
        <taxon>Bacillati</taxon>
        <taxon>Cyanobacteriota</taxon>
        <taxon>Cyanophyceae</taxon>
        <taxon>Oscillatoriophycideae</taxon>
        <taxon>Oscillatoriales</taxon>
        <taxon>Microcoleaceae</taxon>
        <taxon>Lyngbya</taxon>
    </lineage>
</organism>
<proteinExistence type="predicted"/>
<name>U7QQ42_9CYAN</name>
<dbReference type="RefSeq" id="WP_023065353.1">
    <property type="nucleotide sequence ID" value="NZ_AUZM01000010.1"/>
</dbReference>
<keyword evidence="2" id="KW-1185">Reference proteome</keyword>
<dbReference type="OrthoDB" id="494465at2"/>
<dbReference type="Proteomes" id="UP000017127">
    <property type="component" value="Unassembled WGS sequence"/>
</dbReference>
<evidence type="ECO:0000313" key="2">
    <source>
        <dbReference type="Proteomes" id="UP000017127"/>
    </source>
</evidence>
<dbReference type="AlphaFoldDB" id="U7QQ42"/>
<reference evidence="1 2" key="1">
    <citation type="journal article" date="2013" name="Front. Microbiol.">
        <title>Comparative genomic analyses of the cyanobacterium, Lyngbya aestuarii BL J, a powerful hydrogen producer.</title>
        <authorList>
            <person name="Kothari A."/>
            <person name="Vaughn M."/>
            <person name="Garcia-Pichel F."/>
        </authorList>
    </citation>
    <scope>NUCLEOTIDE SEQUENCE [LARGE SCALE GENOMIC DNA]</scope>
    <source>
        <strain evidence="1 2">BL J</strain>
    </source>
</reference>
<protein>
    <submittedName>
        <fullName evidence="1">Putative tPR repeat protein</fullName>
    </submittedName>
</protein>
<accession>U7QQ42</accession>
<sequence>MQELTWEKLLISQQQDFIARFKYDVQNSLASGYDGIERQYLLSKFRFYDENYKNYDAFLFEIIQIDLYFDDVYDHPEEDDPLFLGQYIDRFCMEMSYKYYQINEDYWEYKYRQCFETFYQADQYMNHYIGKLGEEVVKLYLGGLITEVDYNLYQYGDGGVDFRLTKDKNIGIQVKTHALFRIDTQTKVDHNLDGGDIFSIFFQNISTSIAEVKWQVTPDELNKNKVCIFVLLLSFVEGEGTSPQPELLMAGWKPSHMINNINCIQMEDLFYMGGIRIYLESL</sequence>